<reference evidence="2 3" key="1">
    <citation type="submission" date="2020-04" db="EMBL/GenBank/DDBJ databases">
        <title>Flammeovirga sp. SR4, a novel species isolated from seawater.</title>
        <authorList>
            <person name="Wang X."/>
        </authorList>
    </citation>
    <scope>NUCLEOTIDE SEQUENCE [LARGE SCALE GENOMIC DNA]</scope>
    <source>
        <strain evidence="2 3">SR4</strain>
    </source>
</reference>
<evidence type="ECO:0000313" key="3">
    <source>
        <dbReference type="Proteomes" id="UP000585050"/>
    </source>
</evidence>
<gene>
    <name evidence="2" type="ORF">HGP29_13160</name>
</gene>
<dbReference type="InterPro" id="IPR024775">
    <property type="entry name" value="DinB-like"/>
</dbReference>
<sequence>MKVNQEQFLQQLIENVEDNLTSVNEYMELSDEELNTKYDEKSWSILECMEHLNRYGDYYIPYLKKAMNTSPQKTKDIYKGGWLGNYFANMMQPKGGSISNKMSAPSDKNPIGTTLDRVVLSVRKKQCTQLLEILGHSFDKNINKPRIPISISRVIRLKYGDTLHFLIAHDNRHTLQADRIMYSISNKNTI</sequence>
<dbReference type="Gene3D" id="1.20.120.450">
    <property type="entry name" value="dinb family like domain"/>
    <property type="match status" value="1"/>
</dbReference>
<protein>
    <submittedName>
        <fullName evidence="2">DinB family protein</fullName>
    </submittedName>
</protein>
<feature type="domain" description="DinB-like" evidence="1">
    <location>
        <begin position="28"/>
        <end position="177"/>
    </location>
</feature>
<comment type="caution">
    <text evidence="2">The sequence shown here is derived from an EMBL/GenBank/DDBJ whole genome shotgun (WGS) entry which is preliminary data.</text>
</comment>
<dbReference type="AlphaFoldDB" id="A0A7X8SKZ0"/>
<name>A0A7X8SKZ0_9BACT</name>
<keyword evidence="3" id="KW-1185">Reference proteome</keyword>
<accession>A0A7X8SKZ0</accession>
<dbReference type="SUPFAM" id="SSF109854">
    <property type="entry name" value="DinB/YfiT-like putative metalloenzymes"/>
    <property type="match status" value="1"/>
</dbReference>
<dbReference type="Proteomes" id="UP000585050">
    <property type="component" value="Unassembled WGS sequence"/>
</dbReference>
<dbReference type="RefSeq" id="WP_168882889.1">
    <property type="nucleotide sequence ID" value="NZ_JABAIL010000004.1"/>
</dbReference>
<dbReference type="EMBL" id="JABAIL010000004">
    <property type="protein sequence ID" value="NLR92169.1"/>
    <property type="molecule type" value="Genomic_DNA"/>
</dbReference>
<dbReference type="Pfam" id="PF12867">
    <property type="entry name" value="DinB_2"/>
    <property type="match status" value="1"/>
</dbReference>
<evidence type="ECO:0000259" key="1">
    <source>
        <dbReference type="Pfam" id="PF12867"/>
    </source>
</evidence>
<dbReference type="InterPro" id="IPR034660">
    <property type="entry name" value="DinB/YfiT-like"/>
</dbReference>
<proteinExistence type="predicted"/>
<evidence type="ECO:0000313" key="2">
    <source>
        <dbReference type="EMBL" id="NLR92169.1"/>
    </source>
</evidence>
<organism evidence="2 3">
    <name type="scientific">Flammeovirga agarivorans</name>
    <dbReference type="NCBI Taxonomy" id="2726742"/>
    <lineage>
        <taxon>Bacteria</taxon>
        <taxon>Pseudomonadati</taxon>
        <taxon>Bacteroidota</taxon>
        <taxon>Cytophagia</taxon>
        <taxon>Cytophagales</taxon>
        <taxon>Flammeovirgaceae</taxon>
        <taxon>Flammeovirga</taxon>
    </lineage>
</organism>